<keyword evidence="2" id="KW-0472">Membrane</keyword>
<dbReference type="PANTHER" id="PTHR22911">
    <property type="entry name" value="ACYL-MALONYL CONDENSING ENZYME-RELATED"/>
    <property type="match status" value="1"/>
</dbReference>
<accession>A0A4R1Q265</accession>
<feature type="transmembrane region" description="Helical" evidence="2">
    <location>
        <begin position="251"/>
        <end position="270"/>
    </location>
</feature>
<feature type="transmembrane region" description="Helical" evidence="2">
    <location>
        <begin position="76"/>
        <end position="95"/>
    </location>
</feature>
<feature type="transmembrane region" description="Helical" evidence="2">
    <location>
        <begin position="44"/>
        <end position="64"/>
    </location>
</feature>
<gene>
    <name evidence="4" type="ORF">EV210_105172</name>
</gene>
<feature type="transmembrane region" description="Helical" evidence="2">
    <location>
        <begin position="218"/>
        <end position="239"/>
    </location>
</feature>
<evidence type="ECO:0000313" key="5">
    <source>
        <dbReference type="Proteomes" id="UP000295063"/>
    </source>
</evidence>
<dbReference type="Pfam" id="PF00892">
    <property type="entry name" value="EamA"/>
    <property type="match status" value="2"/>
</dbReference>
<name>A0A4R1Q265_9FIRM</name>
<dbReference type="InterPro" id="IPR000620">
    <property type="entry name" value="EamA_dom"/>
</dbReference>
<evidence type="ECO:0000313" key="4">
    <source>
        <dbReference type="EMBL" id="TCL37738.1"/>
    </source>
</evidence>
<dbReference type="RefSeq" id="WP_132078765.1">
    <property type="nucleotide sequence ID" value="NZ_SLUI01000005.1"/>
</dbReference>
<feature type="transmembrane region" description="Helical" evidence="2">
    <location>
        <begin position="101"/>
        <end position="122"/>
    </location>
</feature>
<feature type="transmembrane region" description="Helical" evidence="2">
    <location>
        <begin position="276"/>
        <end position="293"/>
    </location>
</feature>
<evidence type="ECO:0000256" key="1">
    <source>
        <dbReference type="ARBA" id="ARBA00007362"/>
    </source>
</evidence>
<feature type="transmembrane region" description="Helical" evidence="2">
    <location>
        <begin position="186"/>
        <end position="206"/>
    </location>
</feature>
<dbReference type="Gene3D" id="1.10.3730.20">
    <property type="match status" value="2"/>
</dbReference>
<dbReference type="InterPro" id="IPR037185">
    <property type="entry name" value="EmrE-like"/>
</dbReference>
<proteinExistence type="inferred from homology"/>
<feature type="domain" description="EamA" evidence="3">
    <location>
        <begin position="10"/>
        <end position="146"/>
    </location>
</feature>
<keyword evidence="2" id="KW-1133">Transmembrane helix</keyword>
<evidence type="ECO:0000259" key="3">
    <source>
        <dbReference type="Pfam" id="PF00892"/>
    </source>
</evidence>
<keyword evidence="5" id="KW-1185">Reference proteome</keyword>
<dbReference type="GO" id="GO:0016020">
    <property type="term" value="C:membrane"/>
    <property type="evidence" value="ECO:0007669"/>
    <property type="project" value="InterPro"/>
</dbReference>
<feature type="transmembrane region" description="Helical" evidence="2">
    <location>
        <begin position="153"/>
        <end position="174"/>
    </location>
</feature>
<protein>
    <submittedName>
        <fullName evidence="4">Drug/metabolite transporter (DMT)-like permease</fullName>
    </submittedName>
</protein>
<dbReference type="SUPFAM" id="SSF103481">
    <property type="entry name" value="Multidrug resistance efflux transporter EmrE"/>
    <property type="match status" value="2"/>
</dbReference>
<feature type="transmembrane region" description="Helical" evidence="2">
    <location>
        <begin position="129"/>
        <end position="147"/>
    </location>
</feature>
<evidence type="ECO:0000256" key="2">
    <source>
        <dbReference type="SAM" id="Phobius"/>
    </source>
</evidence>
<feature type="transmembrane region" description="Helical" evidence="2">
    <location>
        <begin position="12"/>
        <end position="32"/>
    </location>
</feature>
<dbReference type="EMBL" id="SLUI01000005">
    <property type="protein sequence ID" value="TCL37738.1"/>
    <property type="molecule type" value="Genomic_DNA"/>
</dbReference>
<comment type="caution">
    <text evidence="4">The sequence shown here is derived from an EMBL/GenBank/DDBJ whole genome shotgun (WGS) entry which is preliminary data.</text>
</comment>
<sequence>MKVLHNEEFKGYLQVFIAGVLWGCIGPFIQLMEQQGSSFALTSFLRMAFSFFILAIVTVTKFGVTSLRVSKKTLGFCILLGLICHGLNNVVYSLAVTLTGVTVSAVLMNTAPVFTTVFSYLWFREKITWIKSTAMLVNIIGCVLTATGGKFDAMVFSLVGAMCGIASGFCYGMTAIIGKMAGEKSNAFVISTYSYLFAAFFLGFFINPWEQAASLNESVLLLGFFYALIPTAIAYIFYYQGLQKITESSKVPVIASVEVIVAAIIGIAAFREPVGIVSGIGILLVIGSIMLMNHRAPLKKTLQLRGSKNGKASEI</sequence>
<dbReference type="PANTHER" id="PTHR22911:SF79">
    <property type="entry name" value="MOBA-LIKE NTP TRANSFERASE DOMAIN-CONTAINING PROTEIN"/>
    <property type="match status" value="1"/>
</dbReference>
<dbReference type="AlphaFoldDB" id="A0A4R1Q265"/>
<comment type="similarity">
    <text evidence="1">Belongs to the EamA transporter family.</text>
</comment>
<dbReference type="Proteomes" id="UP000295063">
    <property type="component" value="Unassembled WGS sequence"/>
</dbReference>
<dbReference type="OrthoDB" id="6707571at2"/>
<feature type="domain" description="EamA" evidence="3">
    <location>
        <begin position="160"/>
        <end position="293"/>
    </location>
</feature>
<reference evidence="4 5" key="1">
    <citation type="submission" date="2019-03" db="EMBL/GenBank/DDBJ databases">
        <title>Genomic Encyclopedia of Type Strains, Phase IV (KMG-IV): sequencing the most valuable type-strain genomes for metagenomic binning, comparative biology and taxonomic classification.</title>
        <authorList>
            <person name="Goeker M."/>
        </authorList>
    </citation>
    <scope>NUCLEOTIDE SEQUENCE [LARGE SCALE GENOMIC DNA]</scope>
    <source>
        <strain evidence="4 5">DSM 15969</strain>
    </source>
</reference>
<organism evidence="4 5">
    <name type="scientific">Anaerospora hongkongensis</name>
    <dbReference type="NCBI Taxonomy" id="244830"/>
    <lineage>
        <taxon>Bacteria</taxon>
        <taxon>Bacillati</taxon>
        <taxon>Bacillota</taxon>
        <taxon>Negativicutes</taxon>
        <taxon>Selenomonadales</taxon>
        <taxon>Sporomusaceae</taxon>
        <taxon>Anaerospora</taxon>
    </lineage>
</organism>
<keyword evidence="2" id="KW-0812">Transmembrane</keyword>